<evidence type="ECO:0000313" key="2">
    <source>
        <dbReference type="EMBL" id="OCH87924.1"/>
    </source>
</evidence>
<keyword evidence="3" id="KW-1185">Reference proteome</keyword>
<dbReference type="AlphaFoldDB" id="A0A8E2DJJ6"/>
<evidence type="ECO:0000259" key="1">
    <source>
        <dbReference type="Pfam" id="PF24968"/>
    </source>
</evidence>
<proteinExistence type="predicted"/>
<dbReference type="Proteomes" id="UP000250043">
    <property type="component" value="Unassembled WGS sequence"/>
</dbReference>
<sequence length="200" mass="23527">MTFARSVPLTIGSSSNVLVEDIIQINSPHWDARDTVNHLLDKTITEFNVVVDRSLARPRFGDKVNHWRLFLRESPSAERFIVVEVLKTSGTDVISRVHVNYFQYRLDYRDVVIHFQLRLAQREFTVKHFLDSIKNSGFHRYMYTAGGEGCRFWTNTVVQKFEDDGLLASGSQERLNGYIQYLWHSWDNYERKRIAEGKFY</sequence>
<dbReference type="OrthoDB" id="3527137at2759"/>
<feature type="domain" description="DUF7770" evidence="1">
    <location>
        <begin position="49"/>
        <end position="200"/>
    </location>
</feature>
<dbReference type="EMBL" id="KV722468">
    <property type="protein sequence ID" value="OCH87924.1"/>
    <property type="molecule type" value="Genomic_DNA"/>
</dbReference>
<gene>
    <name evidence="2" type="ORF">OBBRIDRAFT_889454</name>
</gene>
<accession>A0A8E2DJJ6</accession>
<dbReference type="Pfam" id="PF24968">
    <property type="entry name" value="DUF7770"/>
    <property type="match status" value="1"/>
</dbReference>
<protein>
    <recommendedName>
        <fullName evidence="1">DUF7770 domain-containing protein</fullName>
    </recommendedName>
</protein>
<dbReference type="InterPro" id="IPR056672">
    <property type="entry name" value="DUF7770"/>
</dbReference>
<evidence type="ECO:0000313" key="3">
    <source>
        <dbReference type="Proteomes" id="UP000250043"/>
    </source>
</evidence>
<organism evidence="2 3">
    <name type="scientific">Obba rivulosa</name>
    <dbReference type="NCBI Taxonomy" id="1052685"/>
    <lineage>
        <taxon>Eukaryota</taxon>
        <taxon>Fungi</taxon>
        <taxon>Dikarya</taxon>
        <taxon>Basidiomycota</taxon>
        <taxon>Agaricomycotina</taxon>
        <taxon>Agaricomycetes</taxon>
        <taxon>Polyporales</taxon>
        <taxon>Gelatoporiaceae</taxon>
        <taxon>Obba</taxon>
    </lineage>
</organism>
<name>A0A8E2DJJ6_9APHY</name>
<reference evidence="2 3" key="1">
    <citation type="submission" date="2016-07" db="EMBL/GenBank/DDBJ databases">
        <title>Draft genome of the white-rot fungus Obba rivulosa 3A-2.</title>
        <authorList>
            <consortium name="DOE Joint Genome Institute"/>
            <person name="Miettinen O."/>
            <person name="Riley R."/>
            <person name="Acob R."/>
            <person name="Barry K."/>
            <person name="Cullen D."/>
            <person name="De Vries R."/>
            <person name="Hainaut M."/>
            <person name="Hatakka A."/>
            <person name="Henrissat B."/>
            <person name="Hilden K."/>
            <person name="Kuo R."/>
            <person name="Labutti K."/>
            <person name="Lipzen A."/>
            <person name="Makela M.R."/>
            <person name="Sandor L."/>
            <person name="Spatafora J.W."/>
            <person name="Grigoriev I.V."/>
            <person name="Hibbett D.S."/>
        </authorList>
    </citation>
    <scope>NUCLEOTIDE SEQUENCE [LARGE SCALE GENOMIC DNA]</scope>
    <source>
        <strain evidence="2 3">3A-2</strain>
    </source>
</reference>